<organism evidence="1 2">
    <name type="scientific">Micromonospora sicca</name>
    <dbReference type="NCBI Taxonomy" id="2202420"/>
    <lineage>
        <taxon>Bacteria</taxon>
        <taxon>Bacillati</taxon>
        <taxon>Actinomycetota</taxon>
        <taxon>Actinomycetes</taxon>
        <taxon>Micromonosporales</taxon>
        <taxon>Micromonosporaceae</taxon>
        <taxon>Micromonospora</taxon>
    </lineage>
</organism>
<proteinExistence type="predicted"/>
<dbReference type="AlphaFoldDB" id="A0A317DJP4"/>
<comment type="caution">
    <text evidence="1">The sequence shown here is derived from an EMBL/GenBank/DDBJ whole genome shotgun (WGS) entry which is preliminary data.</text>
</comment>
<sequence>MPEPLTPDATGQPILSTARVEDVFAATEEVRAADFPNVPAQLLADVLAAERDNLDNRTAAARAVGRVVDGYLISAPMPTFGSTGEPAQEGDSA</sequence>
<dbReference type="Proteomes" id="UP000246050">
    <property type="component" value="Unassembled WGS sequence"/>
</dbReference>
<accession>A0A317DJP4</accession>
<reference evidence="1 2" key="1">
    <citation type="submission" date="2018-05" db="EMBL/GenBank/DDBJ databases">
        <title>Micromonosporas from Atacama Desert.</title>
        <authorList>
            <person name="Carro L."/>
            <person name="Golinska P."/>
            <person name="Klenk H.-P."/>
            <person name="Goodfellow M."/>
        </authorList>
    </citation>
    <scope>NUCLEOTIDE SEQUENCE [LARGE SCALE GENOMIC DNA]</scope>
    <source>
        <strain evidence="1 2">4G51</strain>
    </source>
</reference>
<protein>
    <submittedName>
        <fullName evidence="1">Uncharacterized protein</fullName>
    </submittedName>
</protein>
<evidence type="ECO:0000313" key="2">
    <source>
        <dbReference type="Proteomes" id="UP000246050"/>
    </source>
</evidence>
<gene>
    <name evidence="1" type="ORF">DKT69_14040</name>
</gene>
<evidence type="ECO:0000313" key="1">
    <source>
        <dbReference type="EMBL" id="PWR14868.1"/>
    </source>
</evidence>
<dbReference type="RefSeq" id="WP_109802011.1">
    <property type="nucleotide sequence ID" value="NZ_QGKS01000211.1"/>
</dbReference>
<dbReference type="EMBL" id="QGKS01000211">
    <property type="protein sequence ID" value="PWR14868.1"/>
    <property type="molecule type" value="Genomic_DNA"/>
</dbReference>
<name>A0A317DJP4_9ACTN</name>